<proteinExistence type="predicted"/>
<gene>
    <name evidence="2" type="ORF">AVDCRST_MAG68-1337</name>
</gene>
<protein>
    <submittedName>
        <fullName evidence="2">Uncharacterized protein</fullName>
    </submittedName>
</protein>
<dbReference type="EMBL" id="CADCTW010000076">
    <property type="protein sequence ID" value="CAA9312694.1"/>
    <property type="molecule type" value="Genomic_DNA"/>
</dbReference>
<feature type="compositionally biased region" description="Basic residues" evidence="1">
    <location>
        <begin position="315"/>
        <end position="325"/>
    </location>
</feature>
<feature type="region of interest" description="Disordered" evidence="1">
    <location>
        <begin position="1"/>
        <end position="29"/>
    </location>
</feature>
<feature type="compositionally biased region" description="Low complexity" evidence="1">
    <location>
        <begin position="202"/>
        <end position="219"/>
    </location>
</feature>
<feature type="non-terminal residue" evidence="2">
    <location>
        <position position="1"/>
    </location>
</feature>
<feature type="region of interest" description="Disordered" evidence="1">
    <location>
        <begin position="44"/>
        <end position="325"/>
    </location>
</feature>
<feature type="compositionally biased region" description="Low complexity" evidence="1">
    <location>
        <begin position="265"/>
        <end position="279"/>
    </location>
</feature>
<accession>A0A6J4KQV4</accession>
<evidence type="ECO:0000256" key="1">
    <source>
        <dbReference type="SAM" id="MobiDB-lite"/>
    </source>
</evidence>
<dbReference type="AlphaFoldDB" id="A0A6J4KQV4"/>
<feature type="compositionally biased region" description="Basic and acidic residues" evidence="1">
    <location>
        <begin position="20"/>
        <end position="29"/>
    </location>
</feature>
<sequence length="325" mass="32746">APAGRPRGARAAPGGAWFRPGDRSGLRDDAAAGFRAGDSAAVARGALPGAGGQPGSFRQGSPGGHHRQRRAVPAGYPAGGELPPPRASHGVPAGDRGPAHKRVARVAALHRDAGAADPPGAGGGPYGRRPRGPLLRRHPGRGPGRPPARAGRAGAAGPLPDQRHPLDHARRRAGSAHPGRSGPVPRAPAHPRGGNPRRLHGRAVGPRRVVGPDGGVLRRSSPLQSPARCGAVLGREHGRGRGRPPPCRGPADGAAQRRRGGGGAALARRGGAGPARSGGAVAGEREDRGRRAHAGRACRVDGGGAAHVRGPPPHGRLHRARSRAG</sequence>
<evidence type="ECO:0000313" key="2">
    <source>
        <dbReference type="EMBL" id="CAA9312694.1"/>
    </source>
</evidence>
<feature type="compositionally biased region" description="Low complexity" evidence="1">
    <location>
        <begin position="1"/>
        <end position="16"/>
    </location>
</feature>
<feature type="compositionally biased region" description="Low complexity" evidence="1">
    <location>
        <begin position="147"/>
        <end position="160"/>
    </location>
</feature>
<name>A0A6J4KQV4_9BACT</name>
<organism evidence="2">
    <name type="scientific">uncultured Gemmatimonadota bacterium</name>
    <dbReference type="NCBI Taxonomy" id="203437"/>
    <lineage>
        <taxon>Bacteria</taxon>
        <taxon>Pseudomonadati</taxon>
        <taxon>Gemmatimonadota</taxon>
        <taxon>environmental samples</taxon>
    </lineage>
</organism>
<reference evidence="2" key="1">
    <citation type="submission" date="2020-02" db="EMBL/GenBank/DDBJ databases">
        <authorList>
            <person name="Meier V. D."/>
        </authorList>
    </citation>
    <scope>NUCLEOTIDE SEQUENCE</scope>
    <source>
        <strain evidence="2">AVDCRST_MAG68</strain>
    </source>
</reference>
<feature type="non-terminal residue" evidence="2">
    <location>
        <position position="325"/>
    </location>
</feature>
<feature type="compositionally biased region" description="Basic residues" evidence="1">
    <location>
        <begin position="128"/>
        <end position="140"/>
    </location>
</feature>